<dbReference type="Gene3D" id="2.130.10.10">
    <property type="entry name" value="YVTN repeat-like/Quinoprotein amine dehydrogenase"/>
    <property type="match status" value="2"/>
</dbReference>
<organism evidence="6 7">
    <name type="scientific">Scylla paramamosain</name>
    <name type="common">Mud crab</name>
    <dbReference type="NCBI Taxonomy" id="85552"/>
    <lineage>
        <taxon>Eukaryota</taxon>
        <taxon>Metazoa</taxon>
        <taxon>Ecdysozoa</taxon>
        <taxon>Arthropoda</taxon>
        <taxon>Crustacea</taxon>
        <taxon>Multicrustacea</taxon>
        <taxon>Malacostraca</taxon>
        <taxon>Eumalacostraca</taxon>
        <taxon>Eucarida</taxon>
        <taxon>Decapoda</taxon>
        <taxon>Pleocyemata</taxon>
        <taxon>Brachyura</taxon>
        <taxon>Eubrachyura</taxon>
        <taxon>Portunoidea</taxon>
        <taxon>Portunidae</taxon>
        <taxon>Portuninae</taxon>
        <taxon>Scylla</taxon>
    </lineage>
</organism>
<dbReference type="SMART" id="SM00320">
    <property type="entry name" value="WD40"/>
    <property type="match status" value="6"/>
</dbReference>
<evidence type="ECO:0000256" key="2">
    <source>
        <dbReference type="ARBA" id="ARBA00022574"/>
    </source>
</evidence>
<evidence type="ECO:0000313" key="6">
    <source>
        <dbReference type="EMBL" id="KAK8395824.1"/>
    </source>
</evidence>
<dbReference type="PANTHER" id="PTHR44019:SF20">
    <property type="entry name" value="WD REPEAT-CONTAINING PROTEIN 55"/>
    <property type="match status" value="1"/>
</dbReference>
<comment type="similarity">
    <text evidence="1">Belongs to the WD repeat WDR55 family.</text>
</comment>
<reference evidence="6 7" key="1">
    <citation type="submission" date="2023-03" db="EMBL/GenBank/DDBJ databases">
        <title>High-quality genome of Scylla paramamosain provides insights in environmental adaptation.</title>
        <authorList>
            <person name="Zhang L."/>
        </authorList>
    </citation>
    <scope>NUCLEOTIDE SEQUENCE [LARGE SCALE GENOMIC DNA]</scope>
    <source>
        <strain evidence="6">LZ_2023a</strain>
        <tissue evidence="6">Muscle</tissue>
    </source>
</reference>
<dbReference type="AlphaFoldDB" id="A0AAW0U6X1"/>
<accession>A0AAW0U6X1</accession>
<dbReference type="PANTHER" id="PTHR44019">
    <property type="entry name" value="WD REPEAT-CONTAINING PROTEIN 55"/>
    <property type="match status" value="1"/>
</dbReference>
<dbReference type="Proteomes" id="UP001487740">
    <property type="component" value="Unassembled WGS sequence"/>
</dbReference>
<feature type="compositionally biased region" description="Acidic residues" evidence="5">
    <location>
        <begin position="103"/>
        <end position="112"/>
    </location>
</feature>
<evidence type="ECO:0000256" key="4">
    <source>
        <dbReference type="ARBA" id="ARBA00023478"/>
    </source>
</evidence>
<proteinExistence type="inferred from homology"/>
<feature type="compositionally biased region" description="Acidic residues" evidence="5">
    <location>
        <begin position="125"/>
        <end position="141"/>
    </location>
</feature>
<sequence>MATRLCLGLECSVHLTSSFHSSSSTVWRLHPRRQLFFRPVQPLGLFLHSVMRLVMRCRGGFDGVLCLTLCCCKAISTSQRFAFQTLQGGYRMKTLIPSIVNEDAPDSDDSGDEIPPGGVFGLAGVEEEEEGDGEGEGEGEGDADRDGGSSSDFPDEHNGNEALDGDAYGEDYESDSNSDSDSVYSSPSSSSNSDEEENVKLTELFGLTDNPEANRERPPDLKMDSMIMDVCFHPEADLFSLASIDGEVVIYRYNKEVTEEMTRFSHHKMSCRAVCYNENGSLLYTTSKDKSLAVLDMGSSAGDDEGTVKLWDMRKRKAVFKFKCGEEAVMSLIGDESHKMLVAAVGDGSLNTFDMRKRALEVQSEMYKSEMTSLALVRNGSRLVAGTGEGTMYIFKWGEFAHHIDQFPGHKGMINCIVPLTDNLLVTGCEDTNIRAVQMYPHRFVGVVGEHDDFGVDNLSVSHDGTLLASCASEEVVHFWNIEYLYDLDNEESKKGSKKRKRNYNLPSSKRRNRCDFFSDIPEVADSDDEGGPVAGPSHTSD</sequence>
<keyword evidence="3" id="KW-0677">Repeat</keyword>
<dbReference type="InterPro" id="IPR050505">
    <property type="entry name" value="WDR55/POC1"/>
</dbReference>
<dbReference type="Pfam" id="PF24796">
    <property type="entry name" value="WDR55"/>
    <property type="match status" value="1"/>
</dbReference>
<evidence type="ECO:0000256" key="5">
    <source>
        <dbReference type="SAM" id="MobiDB-lite"/>
    </source>
</evidence>
<keyword evidence="7" id="KW-1185">Reference proteome</keyword>
<dbReference type="Pfam" id="PF00400">
    <property type="entry name" value="WD40"/>
    <property type="match status" value="1"/>
</dbReference>
<feature type="compositionally biased region" description="Basic residues" evidence="5">
    <location>
        <begin position="496"/>
        <end position="513"/>
    </location>
</feature>
<gene>
    <name evidence="6" type="ORF">O3P69_005736</name>
</gene>
<feature type="compositionally biased region" description="Low complexity" evidence="5">
    <location>
        <begin position="179"/>
        <end position="192"/>
    </location>
</feature>
<evidence type="ECO:0000256" key="1">
    <source>
        <dbReference type="ARBA" id="ARBA00007625"/>
    </source>
</evidence>
<comment type="caution">
    <text evidence="6">The sequence shown here is derived from an EMBL/GenBank/DDBJ whole genome shotgun (WGS) entry which is preliminary data.</text>
</comment>
<name>A0AAW0U6X1_SCYPA</name>
<evidence type="ECO:0000256" key="3">
    <source>
        <dbReference type="ARBA" id="ARBA00022737"/>
    </source>
</evidence>
<feature type="region of interest" description="Disordered" evidence="5">
    <location>
        <begin position="496"/>
        <end position="542"/>
    </location>
</feature>
<dbReference type="SUPFAM" id="SSF50978">
    <property type="entry name" value="WD40 repeat-like"/>
    <property type="match status" value="1"/>
</dbReference>
<evidence type="ECO:0000313" key="7">
    <source>
        <dbReference type="Proteomes" id="UP001487740"/>
    </source>
</evidence>
<dbReference type="InterPro" id="IPR001680">
    <property type="entry name" value="WD40_rpt"/>
</dbReference>
<feature type="region of interest" description="Disordered" evidence="5">
    <location>
        <begin position="100"/>
        <end position="197"/>
    </location>
</feature>
<feature type="compositionally biased region" description="Acidic residues" evidence="5">
    <location>
        <begin position="163"/>
        <end position="178"/>
    </location>
</feature>
<dbReference type="EMBL" id="JARAKH010000017">
    <property type="protein sequence ID" value="KAK8395824.1"/>
    <property type="molecule type" value="Genomic_DNA"/>
</dbReference>
<dbReference type="InterPro" id="IPR015943">
    <property type="entry name" value="WD40/YVTN_repeat-like_dom_sf"/>
</dbReference>
<keyword evidence="2" id="KW-0853">WD repeat</keyword>
<protein>
    <recommendedName>
        <fullName evidence="4">WD repeat-containing protein 55 homolog</fullName>
    </recommendedName>
</protein>
<dbReference type="InterPro" id="IPR036322">
    <property type="entry name" value="WD40_repeat_dom_sf"/>
</dbReference>